<dbReference type="AlphaFoldDB" id="A0AAD9L0A6"/>
<keyword evidence="1" id="KW-0597">Phosphoprotein</keyword>
<reference evidence="4" key="1">
    <citation type="journal article" date="2023" name="Mol. Biol. Evol.">
        <title>Third-Generation Sequencing Reveals the Adaptive Role of the Epigenome in Three Deep-Sea Polychaetes.</title>
        <authorList>
            <person name="Perez M."/>
            <person name="Aroh O."/>
            <person name="Sun Y."/>
            <person name="Lan Y."/>
            <person name="Juniper S.K."/>
            <person name="Young C.R."/>
            <person name="Angers B."/>
            <person name="Qian P.Y."/>
        </authorList>
    </citation>
    <scope>NUCLEOTIDE SEQUENCE</scope>
    <source>
        <strain evidence="4">R07B-5</strain>
    </source>
</reference>
<proteinExistence type="predicted"/>
<dbReference type="PANTHER" id="PTHR12877">
    <property type="entry name" value="RHO GUANINE NUCLEOTIDE EXCHANGE FACTOR"/>
    <property type="match status" value="1"/>
</dbReference>
<keyword evidence="5" id="KW-1185">Reference proteome</keyword>
<dbReference type="EMBL" id="JAODUO010000418">
    <property type="protein sequence ID" value="KAK2180978.1"/>
    <property type="molecule type" value="Genomic_DNA"/>
</dbReference>
<dbReference type="InterPro" id="IPR039919">
    <property type="entry name" value="ARHGEF10/ARHGEF17"/>
</dbReference>
<evidence type="ECO:0000313" key="5">
    <source>
        <dbReference type="Proteomes" id="UP001209878"/>
    </source>
</evidence>
<dbReference type="Pfam" id="PF19056">
    <property type="entry name" value="WD40_2"/>
    <property type="match status" value="1"/>
</dbReference>
<feature type="compositionally biased region" description="Polar residues" evidence="3">
    <location>
        <begin position="502"/>
        <end position="532"/>
    </location>
</feature>
<dbReference type="Proteomes" id="UP001209878">
    <property type="component" value="Unassembled WGS sequence"/>
</dbReference>
<gene>
    <name evidence="4" type="ORF">NP493_417g01030</name>
</gene>
<dbReference type="GO" id="GO:0030036">
    <property type="term" value="P:actin cytoskeleton organization"/>
    <property type="evidence" value="ECO:0007669"/>
    <property type="project" value="TreeGrafter"/>
</dbReference>
<evidence type="ECO:0000313" key="4">
    <source>
        <dbReference type="EMBL" id="KAK2180978.1"/>
    </source>
</evidence>
<evidence type="ECO:0000256" key="2">
    <source>
        <dbReference type="ARBA" id="ARBA00022658"/>
    </source>
</evidence>
<dbReference type="GO" id="GO:0005085">
    <property type="term" value="F:guanyl-nucleotide exchange factor activity"/>
    <property type="evidence" value="ECO:0007669"/>
    <property type="project" value="UniProtKB-KW"/>
</dbReference>
<comment type="caution">
    <text evidence="4">The sequence shown here is derived from an EMBL/GenBank/DDBJ whole genome shotgun (WGS) entry which is preliminary data.</text>
</comment>
<dbReference type="InterPro" id="IPR036322">
    <property type="entry name" value="WD40_repeat_dom_sf"/>
</dbReference>
<accession>A0AAD9L0A6</accession>
<dbReference type="GO" id="GO:0051496">
    <property type="term" value="P:positive regulation of stress fiber assembly"/>
    <property type="evidence" value="ECO:0007669"/>
    <property type="project" value="TreeGrafter"/>
</dbReference>
<name>A0AAD9L0A6_RIDPI</name>
<feature type="region of interest" description="Disordered" evidence="3">
    <location>
        <begin position="621"/>
        <end position="657"/>
    </location>
</feature>
<evidence type="ECO:0000256" key="1">
    <source>
        <dbReference type="ARBA" id="ARBA00022553"/>
    </source>
</evidence>
<feature type="region of interest" description="Disordered" evidence="3">
    <location>
        <begin position="498"/>
        <end position="532"/>
    </location>
</feature>
<organism evidence="4 5">
    <name type="scientific">Ridgeia piscesae</name>
    <name type="common">Tubeworm</name>
    <dbReference type="NCBI Taxonomy" id="27915"/>
    <lineage>
        <taxon>Eukaryota</taxon>
        <taxon>Metazoa</taxon>
        <taxon>Spiralia</taxon>
        <taxon>Lophotrochozoa</taxon>
        <taxon>Annelida</taxon>
        <taxon>Polychaeta</taxon>
        <taxon>Sedentaria</taxon>
        <taxon>Canalipalpata</taxon>
        <taxon>Sabellida</taxon>
        <taxon>Siboglinidae</taxon>
        <taxon>Ridgeia</taxon>
    </lineage>
</organism>
<protein>
    <submittedName>
        <fullName evidence="4">Uncharacterized protein</fullName>
    </submittedName>
</protein>
<keyword evidence="2" id="KW-0344">Guanine-nucleotide releasing factor</keyword>
<sequence length="711" mass="77573">MAANISSSHPFKKDIDNILHDLPIIEKVKELVGQLNLRYKTLNSDNVCEVGRLLQLSVRQKCDVERCLIQLSVSVKGAGRIVHTLQVHSPSVRHLWLQDLYNTKLALEPFNTPGWSVPENEQELMSKRPLFIRPMLMDVTKQETKKLLRRKSYKAVVQCATPVLVPCNEMPGVGIQHLWVCSGDKGRSQVTVASLHMQQPCVVESFRACDAIVMCVEAVPGWAASGKASGSGDTVWMGTDEHEIVVHAVVAEQRDKPLQVLGTDAKVLSLRYLDGRMYAGLKNGTLLIYSRGEDGVWQHKKKETVKLASDPVTWLLALGHDMWAASGRDIHVINVVCKPAATTLSVNKTVHQVASVEDGAIECMVKAGVGLLVSFQYKSVIRVYHLETFDHLQDINIASAVHQLLEGKDTVGDISKTIKISYMLASRGLLWVGTSIGCVLTLPLPRLEGAPQIKARPCVSYHSHCGPIKFLMPINCGLSPLTTPDSCSTTAAAPAVGADSDVTGNSDSRGFSLSDQYSPRQPSLEGSTLTRFSSTPDLHRMTLGDDDNLCDMYGSLLNGLDEDFDVALAGPAKSKRRSFLNNVSNMSNALNARLSLAMSQFTPTSPKPKCATLPNMDEAPSFDNIWGETDTSQSGKAVQPSSGGGQRNSSGDRDAQAEVVTAPSQYAVPSYVFNKSLVTVSGGEGYINWNKKQAADSRYEDICLLLWKCRI</sequence>
<dbReference type="PANTHER" id="PTHR12877:SF7">
    <property type="entry name" value="RHO GUANINE NUCLEOTIDE EXCHANGE FACTOR 10-LIKE PROTEIN"/>
    <property type="match status" value="1"/>
</dbReference>
<feature type="compositionally biased region" description="Polar residues" evidence="3">
    <location>
        <begin position="629"/>
        <end position="641"/>
    </location>
</feature>
<dbReference type="SUPFAM" id="SSF50978">
    <property type="entry name" value="WD40 repeat-like"/>
    <property type="match status" value="1"/>
</dbReference>
<evidence type="ECO:0000256" key="3">
    <source>
        <dbReference type="SAM" id="MobiDB-lite"/>
    </source>
</evidence>